<evidence type="ECO:0000256" key="3">
    <source>
        <dbReference type="ARBA" id="ARBA00022514"/>
    </source>
</evidence>
<dbReference type="Proteomes" id="UP000515152">
    <property type="component" value="Chromosome 7"/>
</dbReference>
<dbReference type="GeneID" id="116221118"/>
<evidence type="ECO:0000256" key="4">
    <source>
        <dbReference type="ARBA" id="ARBA00023136"/>
    </source>
</evidence>
<dbReference type="OrthoDB" id="9936525at2759"/>
<name>A0A6P8FU81_CLUHA</name>
<feature type="transmembrane region" description="Helical" evidence="6">
    <location>
        <begin position="33"/>
        <end position="56"/>
    </location>
</feature>
<dbReference type="InterPro" id="IPR021184">
    <property type="entry name" value="TNF_CS"/>
</dbReference>
<evidence type="ECO:0000259" key="7">
    <source>
        <dbReference type="PROSITE" id="PS50049"/>
    </source>
</evidence>
<gene>
    <name evidence="9" type="primary">LOC116221118</name>
</gene>
<dbReference type="GO" id="GO:0005125">
    <property type="term" value="F:cytokine activity"/>
    <property type="evidence" value="ECO:0007669"/>
    <property type="project" value="UniProtKB-KW"/>
</dbReference>
<dbReference type="GO" id="GO:0005615">
    <property type="term" value="C:extracellular space"/>
    <property type="evidence" value="ECO:0007669"/>
    <property type="project" value="UniProtKB-KW"/>
</dbReference>
<keyword evidence="6" id="KW-0812">Transmembrane</keyword>
<evidence type="ECO:0000256" key="6">
    <source>
        <dbReference type="SAM" id="Phobius"/>
    </source>
</evidence>
<organism evidence="8 9">
    <name type="scientific">Clupea harengus</name>
    <name type="common">Atlantic herring</name>
    <dbReference type="NCBI Taxonomy" id="7950"/>
    <lineage>
        <taxon>Eukaryota</taxon>
        <taxon>Metazoa</taxon>
        <taxon>Chordata</taxon>
        <taxon>Craniata</taxon>
        <taxon>Vertebrata</taxon>
        <taxon>Euteleostomi</taxon>
        <taxon>Actinopterygii</taxon>
        <taxon>Neopterygii</taxon>
        <taxon>Teleostei</taxon>
        <taxon>Clupei</taxon>
        <taxon>Clupeiformes</taxon>
        <taxon>Clupeoidei</taxon>
        <taxon>Clupeidae</taxon>
        <taxon>Clupea</taxon>
    </lineage>
</organism>
<proteinExistence type="inferred from homology"/>
<protein>
    <submittedName>
        <fullName evidence="9">Lymphotoxin-alpha-like isoform X1</fullName>
    </submittedName>
</protein>
<dbReference type="Gene3D" id="2.60.120.40">
    <property type="match status" value="1"/>
</dbReference>
<keyword evidence="6" id="KW-1133">Transmembrane helix</keyword>
<dbReference type="SUPFAM" id="SSF49842">
    <property type="entry name" value="TNF-like"/>
    <property type="match status" value="1"/>
</dbReference>
<dbReference type="PROSITE" id="PS00251">
    <property type="entry name" value="THD_1"/>
    <property type="match status" value="1"/>
</dbReference>
<dbReference type="GO" id="GO:0005164">
    <property type="term" value="F:tumor necrosis factor receptor binding"/>
    <property type="evidence" value="ECO:0007669"/>
    <property type="project" value="InterPro"/>
</dbReference>
<feature type="domain" description="THD" evidence="7">
    <location>
        <begin position="92"/>
        <end position="244"/>
    </location>
</feature>
<dbReference type="PROSITE" id="PS50049">
    <property type="entry name" value="THD_2"/>
    <property type="match status" value="1"/>
</dbReference>
<keyword evidence="8" id="KW-1185">Reference proteome</keyword>
<evidence type="ECO:0000256" key="2">
    <source>
        <dbReference type="ARBA" id="ARBA00008670"/>
    </source>
</evidence>
<dbReference type="KEGG" id="char:116221118"/>
<evidence type="ECO:0000313" key="8">
    <source>
        <dbReference type="Proteomes" id="UP000515152"/>
    </source>
</evidence>
<evidence type="ECO:0000313" key="9">
    <source>
        <dbReference type="RefSeq" id="XP_031426672.1"/>
    </source>
</evidence>
<sequence length="248" mass="28097">MDMEVQMLSGENNWSDRMDHRSVPTRSEMNRKICLSLTAVVMLNALTCSVVVVYVLGTQAKASPAEELSDQFVPMAQRDMGPAETTKTNSKPYADLQVSGSLNEEGILGWTQKRGKLRMDYNSSEGSLLIPENGFYVIYLQVSYRSIENMDCSSKQQQMGSSKFLSHEIRTLSKKYSFHPQPIIAALETVSCKEEPWWKTMHSNARVYLDKGEKLQVKLSPKTFKLLDMGGKPWTKTFWGVYLDSNVN</sequence>
<evidence type="ECO:0000256" key="1">
    <source>
        <dbReference type="ARBA" id="ARBA00004370"/>
    </source>
</evidence>
<dbReference type="PANTHER" id="PTHR11471">
    <property type="entry name" value="TUMOR NECROSIS FACTOR FAMILY MEMBER"/>
    <property type="match status" value="1"/>
</dbReference>
<evidence type="ECO:0000256" key="5">
    <source>
        <dbReference type="SAM" id="MobiDB-lite"/>
    </source>
</evidence>
<dbReference type="PANTHER" id="PTHR11471:SF24">
    <property type="entry name" value="TUMOR NECROSIS FACTOR LIGAND SUPERFAMILY MEMBER 15"/>
    <property type="match status" value="1"/>
</dbReference>
<dbReference type="InterPro" id="IPR008983">
    <property type="entry name" value="Tumour_necrosis_fac-like_dom"/>
</dbReference>
<dbReference type="RefSeq" id="XP_031426672.1">
    <property type="nucleotide sequence ID" value="XM_031570812.2"/>
</dbReference>
<keyword evidence="3" id="KW-0202">Cytokine</keyword>
<feature type="region of interest" description="Disordered" evidence="5">
    <location>
        <begin position="1"/>
        <end position="23"/>
    </location>
</feature>
<accession>A0A6P8FU81</accession>
<dbReference type="InterPro" id="IPR006052">
    <property type="entry name" value="TNF_dom"/>
</dbReference>
<dbReference type="SMART" id="SM00207">
    <property type="entry name" value="TNF"/>
    <property type="match status" value="1"/>
</dbReference>
<keyword evidence="4 6" id="KW-0472">Membrane</keyword>
<comment type="subcellular location">
    <subcellularLocation>
        <location evidence="1">Membrane</location>
    </subcellularLocation>
</comment>
<dbReference type="AlphaFoldDB" id="A0A6P8FU81"/>
<dbReference type="GO" id="GO:0016020">
    <property type="term" value="C:membrane"/>
    <property type="evidence" value="ECO:0007669"/>
    <property type="project" value="UniProtKB-SubCell"/>
</dbReference>
<reference evidence="9" key="1">
    <citation type="submission" date="2025-08" db="UniProtKB">
        <authorList>
            <consortium name="RefSeq"/>
        </authorList>
    </citation>
    <scope>IDENTIFICATION</scope>
</reference>
<dbReference type="GO" id="GO:0006955">
    <property type="term" value="P:immune response"/>
    <property type="evidence" value="ECO:0007669"/>
    <property type="project" value="InterPro"/>
</dbReference>
<comment type="similarity">
    <text evidence="2">Belongs to the tumor necrosis factor family.</text>
</comment>
<dbReference type="Pfam" id="PF00229">
    <property type="entry name" value="TNF"/>
    <property type="match status" value="1"/>
</dbReference>